<comment type="similarity">
    <text evidence="1">Belongs to the dynein heavy chain family.</text>
</comment>
<dbReference type="GO" id="GO:0051959">
    <property type="term" value="F:dynein light intermediate chain binding"/>
    <property type="evidence" value="ECO:0007669"/>
    <property type="project" value="InterPro"/>
</dbReference>
<dbReference type="STRING" id="231916.A0A409X049"/>
<feature type="domain" description="Dynein heavy chain tail" evidence="2">
    <location>
        <begin position="73"/>
        <end position="164"/>
    </location>
</feature>
<dbReference type="InterPro" id="IPR013594">
    <property type="entry name" value="Dynein_heavy_tail"/>
</dbReference>
<protein>
    <recommendedName>
        <fullName evidence="2">Dynein heavy chain tail domain-containing protein</fullName>
    </recommendedName>
</protein>
<evidence type="ECO:0000256" key="1">
    <source>
        <dbReference type="ARBA" id="ARBA00008887"/>
    </source>
</evidence>
<dbReference type="GO" id="GO:0045505">
    <property type="term" value="F:dynein intermediate chain binding"/>
    <property type="evidence" value="ECO:0007669"/>
    <property type="project" value="InterPro"/>
</dbReference>
<evidence type="ECO:0000313" key="4">
    <source>
        <dbReference type="Proteomes" id="UP000284706"/>
    </source>
</evidence>
<evidence type="ECO:0000259" key="2">
    <source>
        <dbReference type="Pfam" id="PF08385"/>
    </source>
</evidence>
<dbReference type="InterPro" id="IPR026983">
    <property type="entry name" value="DHC"/>
</dbReference>
<organism evidence="3 4">
    <name type="scientific">Gymnopilus dilepis</name>
    <dbReference type="NCBI Taxonomy" id="231916"/>
    <lineage>
        <taxon>Eukaryota</taxon>
        <taxon>Fungi</taxon>
        <taxon>Dikarya</taxon>
        <taxon>Basidiomycota</taxon>
        <taxon>Agaricomycotina</taxon>
        <taxon>Agaricomycetes</taxon>
        <taxon>Agaricomycetidae</taxon>
        <taxon>Agaricales</taxon>
        <taxon>Agaricineae</taxon>
        <taxon>Hymenogastraceae</taxon>
        <taxon>Gymnopilus</taxon>
    </lineage>
</organism>
<accession>A0A409X049</accession>
<evidence type="ECO:0000313" key="3">
    <source>
        <dbReference type="EMBL" id="PPQ84102.1"/>
    </source>
</evidence>
<name>A0A409X049_9AGAR</name>
<dbReference type="InParanoid" id="A0A409X049"/>
<dbReference type="GO" id="GO:0007018">
    <property type="term" value="P:microtubule-based movement"/>
    <property type="evidence" value="ECO:0007669"/>
    <property type="project" value="InterPro"/>
</dbReference>
<dbReference type="Proteomes" id="UP000284706">
    <property type="component" value="Unassembled WGS sequence"/>
</dbReference>
<dbReference type="EMBL" id="NHYE01004527">
    <property type="protein sequence ID" value="PPQ84102.1"/>
    <property type="molecule type" value="Genomic_DNA"/>
</dbReference>
<dbReference type="Pfam" id="PF08385">
    <property type="entry name" value="DHC_N1"/>
    <property type="match status" value="1"/>
</dbReference>
<dbReference type="AlphaFoldDB" id="A0A409X049"/>
<sequence>MEVEDGGVKEAYEVIKRIDVLDVSVEVTEIWVAAENAYNERVSRLEIQIIARLTDRLSTARNVTEMFRVFSKLNSSFAEQSSKPQFRYLGACHMAQMRDLLPIAGAIIWARQIECQLQTYMKRVEDAPGKGWEHYAEGQKLQSESTAFRKQLDTCPVFEAWVQDFN</sequence>
<comment type="caution">
    <text evidence="3">The sequence shown here is derived from an EMBL/GenBank/DDBJ whole genome shotgun (WGS) entry which is preliminary data.</text>
</comment>
<dbReference type="GO" id="GO:0005858">
    <property type="term" value="C:axonemal dynein complex"/>
    <property type="evidence" value="ECO:0007669"/>
    <property type="project" value="TreeGrafter"/>
</dbReference>
<proteinExistence type="inferred from homology"/>
<keyword evidence="4" id="KW-1185">Reference proteome</keyword>
<reference evidence="3 4" key="1">
    <citation type="journal article" date="2018" name="Evol. Lett.">
        <title>Horizontal gene cluster transfer increased hallucinogenic mushroom diversity.</title>
        <authorList>
            <person name="Reynolds H.T."/>
            <person name="Vijayakumar V."/>
            <person name="Gluck-Thaler E."/>
            <person name="Korotkin H.B."/>
            <person name="Matheny P.B."/>
            <person name="Slot J.C."/>
        </authorList>
    </citation>
    <scope>NUCLEOTIDE SEQUENCE [LARGE SCALE GENOMIC DNA]</scope>
    <source>
        <strain evidence="3 4">SRW20</strain>
    </source>
</reference>
<dbReference type="OrthoDB" id="447173at2759"/>
<dbReference type="PANTHER" id="PTHR46532:SF4">
    <property type="entry name" value="AAA+ ATPASE DOMAIN-CONTAINING PROTEIN"/>
    <property type="match status" value="1"/>
</dbReference>
<gene>
    <name evidence="3" type="ORF">CVT26_013217</name>
</gene>
<dbReference type="PANTHER" id="PTHR46532">
    <property type="entry name" value="MALE FERTILITY FACTOR KL5"/>
    <property type="match status" value="1"/>
</dbReference>